<evidence type="ECO:0000313" key="1">
    <source>
        <dbReference type="EMBL" id="MDQ0998084.1"/>
    </source>
</evidence>
<proteinExistence type="predicted"/>
<protein>
    <recommendedName>
        <fullName evidence="3">DNA-binding protein</fullName>
    </recommendedName>
</protein>
<organism evidence="1 2">
    <name type="scientific">Phyllobacterium ifriqiyense</name>
    <dbReference type="NCBI Taxonomy" id="314238"/>
    <lineage>
        <taxon>Bacteria</taxon>
        <taxon>Pseudomonadati</taxon>
        <taxon>Pseudomonadota</taxon>
        <taxon>Alphaproteobacteria</taxon>
        <taxon>Hyphomicrobiales</taxon>
        <taxon>Phyllobacteriaceae</taxon>
        <taxon>Phyllobacterium</taxon>
    </lineage>
</organism>
<name>A0ABU0SBF8_9HYPH</name>
<keyword evidence="2" id="KW-1185">Reference proteome</keyword>
<reference evidence="1 2" key="1">
    <citation type="submission" date="2023-07" db="EMBL/GenBank/DDBJ databases">
        <title>Comparative genomics of wheat-associated soil bacteria to identify genetic determinants of phenazine resistance.</title>
        <authorList>
            <person name="Mouncey N."/>
        </authorList>
    </citation>
    <scope>NUCLEOTIDE SEQUENCE [LARGE SCALE GENOMIC DNA]</scope>
    <source>
        <strain evidence="1 2">W4I11</strain>
    </source>
</reference>
<accession>A0ABU0SBF8</accession>
<dbReference type="EMBL" id="JAUSZT010000003">
    <property type="protein sequence ID" value="MDQ0998084.1"/>
    <property type="molecule type" value="Genomic_DNA"/>
</dbReference>
<dbReference type="Proteomes" id="UP001237780">
    <property type="component" value="Unassembled WGS sequence"/>
</dbReference>
<evidence type="ECO:0000313" key="2">
    <source>
        <dbReference type="Proteomes" id="UP001237780"/>
    </source>
</evidence>
<dbReference type="RefSeq" id="WP_307282576.1">
    <property type="nucleotide sequence ID" value="NZ_JAUSZT010000003.1"/>
</dbReference>
<sequence length="70" mass="7793">MSDCKPISLYDASLIAKKSEDTITRWAKRYDIGKQLHKGASWQIDPVGLAIVLSADADALAVYQSERARR</sequence>
<evidence type="ECO:0008006" key="3">
    <source>
        <dbReference type="Google" id="ProtNLM"/>
    </source>
</evidence>
<gene>
    <name evidence="1" type="ORF">QFZ34_003266</name>
</gene>
<comment type="caution">
    <text evidence="1">The sequence shown here is derived from an EMBL/GenBank/DDBJ whole genome shotgun (WGS) entry which is preliminary data.</text>
</comment>